<proteinExistence type="predicted"/>
<dbReference type="InterPro" id="IPR012854">
    <property type="entry name" value="Cu_amine_oxidase-like_N"/>
</dbReference>
<feature type="chain" id="PRO_5046518484" evidence="1">
    <location>
        <begin position="30"/>
        <end position="597"/>
    </location>
</feature>
<keyword evidence="1" id="KW-0732">Signal</keyword>
<accession>A0ABW2V5R0</accession>
<evidence type="ECO:0000256" key="1">
    <source>
        <dbReference type="SAM" id="SignalP"/>
    </source>
</evidence>
<keyword evidence="4" id="KW-1185">Reference proteome</keyword>
<organism evidence="3 4">
    <name type="scientific">Paenibacillus thermoaerophilus</name>
    <dbReference type="NCBI Taxonomy" id="1215385"/>
    <lineage>
        <taxon>Bacteria</taxon>
        <taxon>Bacillati</taxon>
        <taxon>Bacillota</taxon>
        <taxon>Bacilli</taxon>
        <taxon>Bacillales</taxon>
        <taxon>Paenibacillaceae</taxon>
        <taxon>Paenibacillus</taxon>
    </lineage>
</organism>
<comment type="caution">
    <text evidence="3">The sequence shown here is derived from an EMBL/GenBank/DDBJ whole genome shotgun (WGS) entry which is preliminary data.</text>
</comment>
<dbReference type="Pfam" id="PF07833">
    <property type="entry name" value="Cu_amine_oxidN1"/>
    <property type="match status" value="1"/>
</dbReference>
<sequence>MSEQTWKRRAAAVLLAGAMTVGAAAPATAEEASGFSREITSSPIELYLYLDRPEVVVNHEIQNWEQPLTVINGSSYVPARKMGEVLGYPVEWNEAERMAKMVLPNGVEIRIDPFNKSVFINEYWQHFDEVAANVNGNLMVKFSWLMTYLGIEYQYDSELRRIHLIYVPHPAGVITDTGNSRPVAKFVTDKSVYKIGEPVRFTDLSYDPDAEGLPVYEWKGKQDAYFKAGKHEISLQVKDPHGNTSDVYKRTIEVTRDVYFTELEYQIYRSPVGSFIKANWPMLYAHFLNRPQLPKTKVEYIEGRKLLLSDSPETFYEEGVLYRDVINGQGRLYADHLNGMKETAEFAIVARNTTNRSITVTTTRKGEVYPSIYANMIGHQASVDFLMNEPISEKLVIPAGQTRIYKRFPDFRPGQGVNLFYDLETDGEVEFSFVAATKTTGVLNPNLKPLPFQGHIRGSFPVSEIRWEVDGSQFEETSALTFGAPDIDPWVEGYDVFRQQAVQADANFGVLYKIRIHKPKKSTILFLPRAGVFKGPIKIDGEFVLLPDSGVILPFERLQIVHRTTGEEDYVDIEFTPPAGSAFPVDLLFVPLDERAK</sequence>
<reference evidence="4" key="1">
    <citation type="journal article" date="2019" name="Int. J. Syst. Evol. Microbiol.">
        <title>The Global Catalogue of Microorganisms (GCM) 10K type strain sequencing project: providing services to taxonomists for standard genome sequencing and annotation.</title>
        <authorList>
            <consortium name="The Broad Institute Genomics Platform"/>
            <consortium name="The Broad Institute Genome Sequencing Center for Infectious Disease"/>
            <person name="Wu L."/>
            <person name="Ma J."/>
        </authorList>
    </citation>
    <scope>NUCLEOTIDE SEQUENCE [LARGE SCALE GENOMIC DNA]</scope>
    <source>
        <strain evidence="4">JCM 18657</strain>
    </source>
</reference>
<evidence type="ECO:0000313" key="4">
    <source>
        <dbReference type="Proteomes" id="UP001596528"/>
    </source>
</evidence>
<dbReference type="InterPro" id="IPR035986">
    <property type="entry name" value="PKD_dom_sf"/>
</dbReference>
<dbReference type="EMBL" id="JBHTGQ010000044">
    <property type="protein sequence ID" value="MFC7751477.1"/>
    <property type="molecule type" value="Genomic_DNA"/>
</dbReference>
<feature type="domain" description="Copper amine oxidase-like N-terminal" evidence="2">
    <location>
        <begin position="58"/>
        <end position="163"/>
    </location>
</feature>
<name>A0ABW2V5R0_9BACL</name>
<dbReference type="SUPFAM" id="SSF49299">
    <property type="entry name" value="PKD domain"/>
    <property type="match status" value="1"/>
</dbReference>
<gene>
    <name evidence="3" type="ORF">ACFQWB_16275</name>
</gene>
<dbReference type="Proteomes" id="UP001596528">
    <property type="component" value="Unassembled WGS sequence"/>
</dbReference>
<evidence type="ECO:0000313" key="3">
    <source>
        <dbReference type="EMBL" id="MFC7751477.1"/>
    </source>
</evidence>
<evidence type="ECO:0000259" key="2">
    <source>
        <dbReference type="Pfam" id="PF07833"/>
    </source>
</evidence>
<feature type="signal peptide" evidence="1">
    <location>
        <begin position="1"/>
        <end position="29"/>
    </location>
</feature>
<dbReference type="RefSeq" id="WP_138790465.1">
    <property type="nucleotide sequence ID" value="NZ_JBHTGQ010000044.1"/>
</dbReference>
<protein>
    <submittedName>
        <fullName evidence="3">Stalk domain-containing protein</fullName>
    </submittedName>
</protein>
<dbReference type="SUPFAM" id="SSF55383">
    <property type="entry name" value="Copper amine oxidase, domain N"/>
    <property type="match status" value="1"/>
</dbReference>
<dbReference type="InterPro" id="IPR036582">
    <property type="entry name" value="Mao_N_sf"/>
</dbReference>